<dbReference type="Proteomes" id="UP000324705">
    <property type="component" value="Chromosome 4A"/>
</dbReference>
<evidence type="ECO:0000313" key="16">
    <source>
        <dbReference type="Proteomes" id="UP000324705"/>
    </source>
</evidence>
<evidence type="ECO:0000256" key="10">
    <source>
        <dbReference type="ARBA" id="ARBA00023211"/>
    </source>
</evidence>
<keyword evidence="16" id="KW-1185">Reference proteome</keyword>
<dbReference type="Gene3D" id="2.60.120.10">
    <property type="entry name" value="Jelly Rolls"/>
    <property type="match status" value="1"/>
</dbReference>
<dbReference type="GO" id="GO:0048046">
    <property type="term" value="C:apoplast"/>
    <property type="evidence" value="ECO:0007669"/>
    <property type="project" value="UniProtKB-SubCell"/>
</dbReference>
<evidence type="ECO:0000313" key="15">
    <source>
        <dbReference type="EMBL" id="VAH96141.1"/>
    </source>
</evidence>
<protein>
    <recommendedName>
        <fullName evidence="13">Germin-like protein</fullName>
    </recommendedName>
</protein>
<keyword evidence="7 11" id="KW-0479">Metal-binding</keyword>
<evidence type="ECO:0000256" key="1">
    <source>
        <dbReference type="ARBA" id="ARBA00003629"/>
    </source>
</evidence>
<dbReference type="Pfam" id="PF00190">
    <property type="entry name" value="Cupin_1"/>
    <property type="match status" value="1"/>
</dbReference>
<dbReference type="AlphaFoldDB" id="A0A9R0SL61"/>
<feature type="binding site" evidence="12">
    <location>
        <position position="109"/>
    </location>
    <ligand>
        <name>Mn(2+)</name>
        <dbReference type="ChEBI" id="CHEBI:29035"/>
    </ligand>
</feature>
<feature type="chain" id="PRO_5040536576" description="Germin-like protein" evidence="13">
    <location>
        <begin position="28"/>
        <end position="217"/>
    </location>
</feature>
<evidence type="ECO:0000256" key="5">
    <source>
        <dbReference type="ARBA" id="ARBA00022523"/>
    </source>
</evidence>
<dbReference type="FunFam" id="2.60.120.10:FF:000098">
    <property type="entry name" value="Germin-like protein 9-3"/>
    <property type="match status" value="1"/>
</dbReference>
<sequence length="217" mass="23648">MAFMKYYYLVLVLVLVALASAPLATMAGDPDILTDFVIPNMYGIAPMNITGDFFTYIGFRVMNETLPWPRRNLIAIKANMEAFPALNGQSVSYTKLVFPSECVNPPHTHPRAAELLFVLNGALSIGFVDTTGKLYTQDLSDGDMFVFPKGLVHYQYNLGQSPAIALSAFGSAAPGTVNVPASVFGTDIDNVVLTKSFKTDFWTVQKLKAALTPPPKK</sequence>
<comment type="subcellular location">
    <subcellularLocation>
        <location evidence="2 13">Secreted</location>
        <location evidence="2 13">Extracellular space</location>
        <location evidence="2 13">Apoplast</location>
    </subcellularLocation>
</comment>
<dbReference type="SUPFAM" id="SSF51182">
    <property type="entry name" value="RmlC-like cupins"/>
    <property type="match status" value="1"/>
</dbReference>
<organism evidence="15 16">
    <name type="scientific">Triticum turgidum subsp. durum</name>
    <name type="common">Durum wheat</name>
    <name type="synonym">Triticum durum</name>
    <dbReference type="NCBI Taxonomy" id="4567"/>
    <lineage>
        <taxon>Eukaryota</taxon>
        <taxon>Viridiplantae</taxon>
        <taxon>Streptophyta</taxon>
        <taxon>Embryophyta</taxon>
        <taxon>Tracheophyta</taxon>
        <taxon>Spermatophyta</taxon>
        <taxon>Magnoliopsida</taxon>
        <taxon>Liliopsida</taxon>
        <taxon>Poales</taxon>
        <taxon>Poaceae</taxon>
        <taxon>BOP clade</taxon>
        <taxon>Pooideae</taxon>
        <taxon>Triticodae</taxon>
        <taxon>Triticeae</taxon>
        <taxon>Triticinae</taxon>
        <taxon>Triticum</taxon>
    </lineage>
</organism>
<keyword evidence="8 13" id="KW-0732">Signal</keyword>
<keyword evidence="6 13" id="KW-0964">Secreted</keyword>
<feature type="domain" description="Cupin type-1" evidence="14">
    <location>
        <begin position="57"/>
        <end position="205"/>
    </location>
</feature>
<feature type="binding site" evidence="11">
    <location>
        <position position="104"/>
    </location>
    <ligand>
        <name>oxalate</name>
        <dbReference type="ChEBI" id="CHEBI:30623"/>
    </ligand>
</feature>
<dbReference type="InterPro" id="IPR011051">
    <property type="entry name" value="RmlC_Cupin_sf"/>
</dbReference>
<evidence type="ECO:0000256" key="12">
    <source>
        <dbReference type="PIRSR" id="PIRSR601929-2"/>
    </source>
</evidence>
<evidence type="ECO:0000256" key="8">
    <source>
        <dbReference type="ARBA" id="ARBA00022729"/>
    </source>
</evidence>
<feature type="binding site" evidence="12">
    <location>
        <position position="114"/>
    </location>
    <ligand>
        <name>Mn(2+)</name>
        <dbReference type="ChEBI" id="CHEBI:29035"/>
    </ligand>
</feature>
<dbReference type="OMA" id="PRYFIAM"/>
<evidence type="ECO:0000259" key="14">
    <source>
        <dbReference type="SMART" id="SM00835"/>
    </source>
</evidence>
<gene>
    <name evidence="15" type="ORF">TRITD_4Av1G203730</name>
</gene>
<evidence type="ECO:0000256" key="7">
    <source>
        <dbReference type="ARBA" id="ARBA00022723"/>
    </source>
</evidence>
<evidence type="ECO:0000256" key="2">
    <source>
        <dbReference type="ARBA" id="ARBA00004271"/>
    </source>
</evidence>
<dbReference type="InterPro" id="IPR014710">
    <property type="entry name" value="RmlC-like_jellyroll"/>
</dbReference>
<dbReference type="CDD" id="cd02241">
    <property type="entry name" value="cupin_OxOx"/>
    <property type="match status" value="1"/>
</dbReference>
<keyword evidence="10 11" id="KW-0464">Manganese</keyword>
<evidence type="ECO:0000256" key="3">
    <source>
        <dbReference type="ARBA" id="ARBA00007456"/>
    </source>
</evidence>
<feature type="signal peptide" evidence="13">
    <location>
        <begin position="1"/>
        <end position="27"/>
    </location>
</feature>
<name>A0A9R0SL61_TRITD</name>
<evidence type="ECO:0000256" key="11">
    <source>
        <dbReference type="PIRSR" id="PIRSR601929-1"/>
    </source>
</evidence>
<dbReference type="SMART" id="SM00835">
    <property type="entry name" value="Cupin_1"/>
    <property type="match status" value="1"/>
</dbReference>
<keyword evidence="5 13" id="KW-0052">Apoplast</keyword>
<comment type="similarity">
    <text evidence="3 13">Belongs to the germin family.</text>
</comment>
<comment type="function">
    <text evidence="1">May play a role in plant defense. Probably has no oxalate oxidase activity even if the active site is conserved.</text>
</comment>
<accession>A0A9R0SL61</accession>
<evidence type="ECO:0000256" key="4">
    <source>
        <dbReference type="ARBA" id="ARBA00011268"/>
    </source>
</evidence>
<evidence type="ECO:0000256" key="13">
    <source>
        <dbReference type="RuleBase" id="RU366015"/>
    </source>
</evidence>
<proteinExistence type="inferred from homology"/>
<comment type="subunit">
    <text evidence="4">Oligomer (believed to be a pentamer but probably hexamer).</text>
</comment>
<keyword evidence="9" id="KW-0325">Glycoprotein</keyword>
<dbReference type="GO" id="GO:0030145">
    <property type="term" value="F:manganese ion binding"/>
    <property type="evidence" value="ECO:0007669"/>
    <property type="project" value="UniProtKB-UniRule"/>
</dbReference>
<feature type="binding site" evidence="12">
    <location>
        <position position="107"/>
    </location>
    <ligand>
        <name>Mn(2+)</name>
        <dbReference type="ChEBI" id="CHEBI:29035"/>
    </ligand>
</feature>
<reference evidence="15 16" key="1">
    <citation type="submission" date="2017-09" db="EMBL/GenBank/DDBJ databases">
        <authorList>
            <consortium name="International Durum Wheat Genome Sequencing Consortium (IDWGSC)"/>
            <person name="Milanesi L."/>
        </authorList>
    </citation>
    <scope>NUCLEOTIDE SEQUENCE [LARGE SCALE GENOMIC DNA]</scope>
    <source>
        <strain evidence="16">cv. Svevo</strain>
    </source>
</reference>
<dbReference type="Gramene" id="TRITD4Av1G203730.1">
    <property type="protein sequence ID" value="TRITD4Av1G203730.1"/>
    <property type="gene ID" value="TRITD4Av1G203730"/>
</dbReference>
<feature type="binding site" evidence="11">
    <location>
        <position position="109"/>
    </location>
    <ligand>
        <name>oxalate</name>
        <dbReference type="ChEBI" id="CHEBI:30623"/>
    </ligand>
</feature>
<dbReference type="EMBL" id="LT934117">
    <property type="protein sequence ID" value="VAH96141.1"/>
    <property type="molecule type" value="Genomic_DNA"/>
</dbReference>
<dbReference type="InterPro" id="IPR006045">
    <property type="entry name" value="Cupin_1"/>
</dbReference>
<dbReference type="InterPro" id="IPR001929">
    <property type="entry name" value="Germin"/>
</dbReference>
<feature type="binding site" evidence="12">
    <location>
        <position position="153"/>
    </location>
    <ligand>
        <name>Mn(2+)</name>
        <dbReference type="ChEBI" id="CHEBI:29035"/>
    </ligand>
</feature>
<feature type="binding site" evidence="11">
    <location>
        <position position="114"/>
    </location>
    <ligand>
        <name>oxalate</name>
        <dbReference type="ChEBI" id="CHEBI:30623"/>
    </ligand>
</feature>
<evidence type="ECO:0000256" key="9">
    <source>
        <dbReference type="ARBA" id="ARBA00023180"/>
    </source>
</evidence>
<dbReference type="PANTHER" id="PTHR31238">
    <property type="entry name" value="GERMIN-LIKE PROTEIN SUBFAMILY 3 MEMBER 3"/>
    <property type="match status" value="1"/>
</dbReference>
<dbReference type="PRINTS" id="PR00325">
    <property type="entry name" value="GERMIN"/>
</dbReference>
<evidence type="ECO:0000256" key="6">
    <source>
        <dbReference type="ARBA" id="ARBA00022525"/>
    </source>
</evidence>